<name>A0ABM9Y0I3_YERBE</name>
<dbReference type="Proteomes" id="UP000010319">
    <property type="component" value="Unassembled WGS sequence"/>
</dbReference>
<keyword evidence="1" id="KW-0812">Transmembrane</keyword>
<evidence type="ECO:0000313" key="3">
    <source>
        <dbReference type="Proteomes" id="UP000010319"/>
    </source>
</evidence>
<keyword evidence="3" id="KW-1185">Reference proteome</keyword>
<keyword evidence="1" id="KW-0472">Membrane</keyword>
<keyword evidence="1" id="KW-1133">Transmembrane helix</keyword>
<accession>A0ABM9Y0I3</accession>
<evidence type="ECO:0000313" key="2">
    <source>
        <dbReference type="EMBL" id="EEQ07175.1"/>
    </source>
</evidence>
<protein>
    <submittedName>
        <fullName evidence="2">Uncharacterized protein</fullName>
    </submittedName>
</protein>
<sequence>MAKYFIASLLVLVFFIIILHIAVNLFSYMLIIGFFILKPLHSRC</sequence>
<gene>
    <name evidence="2" type="ORF">yberc0001_3370</name>
</gene>
<reference evidence="2" key="1">
    <citation type="submission" date="2008-12" db="EMBL/GenBank/DDBJ databases">
        <title>Annotation of the Yersinia bercovieri ATCC 43970 genome.</title>
        <authorList>
            <person name="Read T.D."/>
            <person name="Akmal A."/>
            <person name="Bishop-Lilly K."/>
            <person name="Chen P.E."/>
            <person name="Cook C."/>
            <person name="Kiley M.P."/>
            <person name="Lentz S."/>
            <person name="Mateczun A."/>
            <person name="Nagarajan N."/>
            <person name="Nolan N."/>
            <person name="Osborne B.I."/>
            <person name="Pop M."/>
            <person name="Sozhamannan S."/>
            <person name="Stewart A.C."/>
            <person name="Sulakvelidze A."/>
            <person name="Thomason B."/>
            <person name="Willner K."/>
            <person name="Zwick M.E."/>
        </authorList>
    </citation>
    <scope>NUCLEOTIDE SEQUENCE [LARGE SCALE GENOMIC DNA]</scope>
    <source>
        <strain evidence="2">ATCC 43970</strain>
    </source>
</reference>
<comment type="caution">
    <text evidence="2">The sequence shown here is derived from an EMBL/GenBank/DDBJ whole genome shotgun (WGS) entry which is preliminary data.</text>
</comment>
<feature type="transmembrane region" description="Helical" evidence="1">
    <location>
        <begin position="6"/>
        <end position="37"/>
    </location>
</feature>
<evidence type="ECO:0000256" key="1">
    <source>
        <dbReference type="SAM" id="Phobius"/>
    </source>
</evidence>
<dbReference type="EMBL" id="AALC02000015">
    <property type="protein sequence ID" value="EEQ07175.1"/>
    <property type="molecule type" value="Genomic_DNA"/>
</dbReference>
<organism evidence="2 3">
    <name type="scientific">Yersinia bercovieri ATCC 43970</name>
    <dbReference type="NCBI Taxonomy" id="349968"/>
    <lineage>
        <taxon>Bacteria</taxon>
        <taxon>Pseudomonadati</taxon>
        <taxon>Pseudomonadota</taxon>
        <taxon>Gammaproteobacteria</taxon>
        <taxon>Enterobacterales</taxon>
        <taxon>Yersiniaceae</taxon>
        <taxon>Yersinia</taxon>
    </lineage>
</organism>
<proteinExistence type="predicted"/>